<reference evidence="2 3" key="1">
    <citation type="journal article" date="2023" name="Cell">
        <title>Genetic manipulation of Patescibacteria provides mechanistic insights into microbial dark matter and the epibiotic lifestyle.</title>
        <authorList>
            <person name="Wang Y."/>
            <person name="Gallagher L.A."/>
            <person name="Andrade P.A."/>
            <person name="Liu A."/>
            <person name="Humphreys I.R."/>
            <person name="Turkarslan S."/>
            <person name="Cutler K.J."/>
            <person name="Arrieta-Ortiz M.L."/>
            <person name="Li Y."/>
            <person name="Radey M.C."/>
            <person name="McLean J.S."/>
            <person name="Cong Q."/>
            <person name="Baker D."/>
            <person name="Baliga N.S."/>
            <person name="Peterson S.B."/>
            <person name="Mougous J.D."/>
        </authorList>
    </citation>
    <scope>NUCLEOTIDE SEQUENCE [LARGE SCALE GENOMIC DNA]</scope>
    <source>
        <strain evidence="2 3">ML1</strain>
    </source>
</reference>
<dbReference type="EMBL" id="CP124550">
    <property type="protein sequence ID" value="WIO46177.1"/>
    <property type="molecule type" value="Genomic_DNA"/>
</dbReference>
<dbReference type="CDD" id="cd08556">
    <property type="entry name" value="GDPD"/>
    <property type="match status" value="1"/>
</dbReference>
<evidence type="ECO:0000259" key="1">
    <source>
        <dbReference type="PROSITE" id="PS51704"/>
    </source>
</evidence>
<dbReference type="Pfam" id="PF03009">
    <property type="entry name" value="GDPD"/>
    <property type="match status" value="1"/>
</dbReference>
<dbReference type="SUPFAM" id="SSF51695">
    <property type="entry name" value="PLC-like phosphodiesterases"/>
    <property type="match status" value="1"/>
</dbReference>
<feature type="domain" description="GP-PDE" evidence="1">
    <location>
        <begin position="1"/>
        <end position="227"/>
    </location>
</feature>
<evidence type="ECO:0000313" key="3">
    <source>
        <dbReference type="Proteomes" id="UP001177295"/>
    </source>
</evidence>
<proteinExistence type="predicted"/>
<dbReference type="PANTHER" id="PTHR46211:SF14">
    <property type="entry name" value="GLYCEROPHOSPHODIESTER PHOSPHODIESTERASE"/>
    <property type="match status" value="1"/>
</dbReference>
<evidence type="ECO:0000313" key="2">
    <source>
        <dbReference type="EMBL" id="WIO46177.1"/>
    </source>
</evidence>
<name>A0ABY8WWG2_9BACT</name>
<dbReference type="InterPro" id="IPR017946">
    <property type="entry name" value="PLC-like_Pdiesterase_TIM-brl"/>
</dbReference>
<dbReference type="PROSITE" id="PS51704">
    <property type="entry name" value="GP_PDE"/>
    <property type="match status" value="1"/>
</dbReference>
<organism evidence="2 3">
    <name type="scientific">Candidatus Southlakia epibionticum</name>
    <dbReference type="NCBI Taxonomy" id="3043284"/>
    <lineage>
        <taxon>Bacteria</taxon>
        <taxon>Candidatus Saccharimonadota</taxon>
        <taxon>Candidatus Saccharimonadia</taxon>
        <taxon>Candidatus Saccharimonadales</taxon>
        <taxon>Candidatus Saccharimonadaceae</taxon>
        <taxon>Candidatus Southlakia</taxon>
    </lineage>
</organism>
<protein>
    <submittedName>
        <fullName evidence="2">Glycerophosphodiester phosphodiesterase</fullName>
    </submittedName>
</protein>
<sequence length="235" mass="26948">MLVIGHRGAGGLAPENTLPAFRAGYEAGADMLELDVRLTADHRLVVIHDALLLRTHYVADSVASLTYKKLQELTRDNPVPLLEDVLHEFFGKILLNIEIKSRHTGDALVRLLRRHFITCADDWDLVLISSFKARELMRVRRRSKRANLALLHHQNPFAFIAYHRYLKLTAVGFHRLYLHRLALEIARRAGIFIYAYTVDRTSAIHRLEHQGVQAIVTNYPDKCIAYINTHAETRD</sequence>
<dbReference type="Proteomes" id="UP001177295">
    <property type="component" value="Chromosome"/>
</dbReference>
<dbReference type="RefSeq" id="WP_376753720.1">
    <property type="nucleotide sequence ID" value="NZ_CP124550.1"/>
</dbReference>
<dbReference type="InterPro" id="IPR030395">
    <property type="entry name" value="GP_PDE_dom"/>
</dbReference>
<dbReference type="PANTHER" id="PTHR46211">
    <property type="entry name" value="GLYCEROPHOSPHORYL DIESTER PHOSPHODIESTERASE"/>
    <property type="match status" value="1"/>
</dbReference>
<accession>A0ABY8WWG2</accession>
<keyword evidence="3" id="KW-1185">Reference proteome</keyword>
<gene>
    <name evidence="2" type="ORF">SEML1_0558</name>
</gene>
<dbReference type="Gene3D" id="3.20.20.190">
    <property type="entry name" value="Phosphatidylinositol (PI) phosphodiesterase"/>
    <property type="match status" value="1"/>
</dbReference>